<dbReference type="GO" id="GO:0051301">
    <property type="term" value="P:cell division"/>
    <property type="evidence" value="ECO:0007669"/>
    <property type="project" value="UniProtKB-KW"/>
</dbReference>
<dbReference type="GO" id="GO:0032153">
    <property type="term" value="C:cell division site"/>
    <property type="evidence" value="ECO:0007669"/>
    <property type="project" value="TreeGrafter"/>
</dbReference>
<feature type="transmembrane region" description="Helical" evidence="16">
    <location>
        <begin position="282"/>
        <end position="303"/>
    </location>
</feature>
<dbReference type="GO" id="GO:0005886">
    <property type="term" value="C:plasma membrane"/>
    <property type="evidence" value="ECO:0007669"/>
    <property type="project" value="TreeGrafter"/>
</dbReference>
<feature type="transmembrane region" description="Helical" evidence="16">
    <location>
        <begin position="240"/>
        <end position="262"/>
    </location>
</feature>
<dbReference type="GO" id="GO:0009252">
    <property type="term" value="P:peptidoglycan biosynthetic process"/>
    <property type="evidence" value="ECO:0007669"/>
    <property type="project" value="UniProtKB-KW"/>
</dbReference>
<accession>A0A1H4B7J2</accession>
<keyword evidence="4 16" id="KW-0812">Transmembrane</keyword>
<evidence type="ECO:0000256" key="15">
    <source>
        <dbReference type="ARBA" id="ARBA00049902"/>
    </source>
</evidence>
<evidence type="ECO:0000256" key="3">
    <source>
        <dbReference type="ARBA" id="ARBA00022679"/>
    </source>
</evidence>
<feature type="transmembrane region" description="Helical" evidence="16">
    <location>
        <begin position="132"/>
        <end position="149"/>
    </location>
</feature>
<evidence type="ECO:0000256" key="2">
    <source>
        <dbReference type="ARBA" id="ARBA00022676"/>
    </source>
</evidence>
<protein>
    <recommendedName>
        <fullName evidence="12">Probable peptidoglycan glycosyltransferase FtsW</fullName>
        <ecNumber evidence="14">2.4.99.28</ecNumber>
    </recommendedName>
    <alternativeName>
        <fullName evidence="13">Cell division protein FtsW</fullName>
    </alternativeName>
    <alternativeName>
        <fullName evidence="10">Cell wall polymerase</fullName>
    </alternativeName>
    <alternativeName>
        <fullName evidence="9">Peptidoglycan polymerase</fullName>
    </alternativeName>
</protein>
<dbReference type="GO" id="GO:0015648">
    <property type="term" value="F:lipid-linked peptidoglycan transporter activity"/>
    <property type="evidence" value="ECO:0007669"/>
    <property type="project" value="TreeGrafter"/>
</dbReference>
<feature type="transmembrane region" description="Helical" evidence="16">
    <location>
        <begin position="194"/>
        <end position="219"/>
    </location>
</feature>
<dbReference type="OrthoDB" id="9768187at2"/>
<evidence type="ECO:0000256" key="8">
    <source>
        <dbReference type="ARBA" id="ARBA00023136"/>
    </source>
</evidence>
<feature type="transmembrane region" description="Helical" evidence="16">
    <location>
        <begin position="90"/>
        <end position="109"/>
    </location>
</feature>
<dbReference type="PANTHER" id="PTHR30474:SF2">
    <property type="entry name" value="PEPTIDOGLYCAN GLYCOSYLTRANSFERASE FTSW-RELATED"/>
    <property type="match status" value="1"/>
</dbReference>
<feature type="transmembrane region" description="Helical" evidence="16">
    <location>
        <begin position="156"/>
        <end position="174"/>
    </location>
</feature>
<organism evidence="17 18">
    <name type="scientific">Rubrimonas cliftonensis</name>
    <dbReference type="NCBI Taxonomy" id="89524"/>
    <lineage>
        <taxon>Bacteria</taxon>
        <taxon>Pseudomonadati</taxon>
        <taxon>Pseudomonadota</taxon>
        <taxon>Alphaproteobacteria</taxon>
        <taxon>Rhodobacterales</taxon>
        <taxon>Paracoccaceae</taxon>
        <taxon>Rubrimonas</taxon>
    </lineage>
</organism>
<dbReference type="InterPro" id="IPR001182">
    <property type="entry name" value="FtsW/RodA"/>
</dbReference>
<dbReference type="RefSeq" id="WP_093252854.1">
    <property type="nucleotide sequence ID" value="NZ_FNQM01000005.1"/>
</dbReference>
<dbReference type="GO" id="GO:0008955">
    <property type="term" value="F:peptidoglycan glycosyltransferase activity"/>
    <property type="evidence" value="ECO:0007669"/>
    <property type="project" value="UniProtKB-EC"/>
</dbReference>
<name>A0A1H4B7J2_9RHOB</name>
<gene>
    <name evidence="17" type="ORF">SAMN05444370_10552</name>
</gene>
<dbReference type="EC" id="2.4.99.28" evidence="14"/>
<evidence type="ECO:0000256" key="1">
    <source>
        <dbReference type="ARBA" id="ARBA00004141"/>
    </source>
</evidence>
<dbReference type="GO" id="GO:0008360">
    <property type="term" value="P:regulation of cell shape"/>
    <property type="evidence" value="ECO:0007669"/>
    <property type="project" value="UniProtKB-KW"/>
</dbReference>
<evidence type="ECO:0000256" key="13">
    <source>
        <dbReference type="ARBA" id="ARBA00041418"/>
    </source>
</evidence>
<evidence type="ECO:0000256" key="14">
    <source>
        <dbReference type="ARBA" id="ARBA00044770"/>
    </source>
</evidence>
<evidence type="ECO:0000256" key="11">
    <source>
        <dbReference type="ARBA" id="ARBA00038053"/>
    </source>
</evidence>
<evidence type="ECO:0000256" key="16">
    <source>
        <dbReference type="SAM" id="Phobius"/>
    </source>
</evidence>
<comment type="similarity">
    <text evidence="11">Belongs to the SEDS family. FtsW subfamily.</text>
</comment>
<feature type="transmembrane region" description="Helical" evidence="16">
    <location>
        <begin position="348"/>
        <end position="369"/>
    </location>
</feature>
<evidence type="ECO:0000256" key="7">
    <source>
        <dbReference type="ARBA" id="ARBA00022989"/>
    </source>
</evidence>
<keyword evidence="18" id="KW-1185">Reference proteome</keyword>
<evidence type="ECO:0000256" key="5">
    <source>
        <dbReference type="ARBA" id="ARBA00022960"/>
    </source>
</evidence>
<keyword evidence="2" id="KW-0328">Glycosyltransferase</keyword>
<evidence type="ECO:0000313" key="17">
    <source>
        <dbReference type="EMBL" id="SEA43918.1"/>
    </source>
</evidence>
<evidence type="ECO:0000256" key="4">
    <source>
        <dbReference type="ARBA" id="ARBA00022692"/>
    </source>
</evidence>
<dbReference type="STRING" id="89524.SAMN05444370_10552"/>
<feature type="transmembrane region" description="Helical" evidence="16">
    <location>
        <begin position="66"/>
        <end position="83"/>
    </location>
</feature>
<sequence length="380" mass="39769">MRTMALGASPGRDASILGRWWRTVDQGTLWAAGGLFLIGMVLGLAASPPLAAKNGLPHFHYVTRQAFFGVLCFATIVTLSMATPRQLRRLSALAFGAGFAAVLLLPFYGTDFGKGAVRWVSLGFLSVQPSEFLKPVFAVFAAWLLSASAHPNGPPGALLSLLVTAAVAATLALQPDFGQATLIVATWGMMYFVAGAPILLLIGLGGLVIGAGVVAYGASSHFASRIDSYLLSDAEPLTQIGYATDAIVTGGLFGVGVGEGTVKWSLPDAHTDFIIAVAAEEYGLALCLLIIVLYLAIVGRSVLRLLREEDMFIRLAGVGLAAQFGMQAIVNMGVAIRLFPAKGMTLPLISYGGSSLVATGLTLGMLLALTRRRARSEGQL</sequence>
<dbReference type="Pfam" id="PF01098">
    <property type="entry name" value="FTSW_RODA_SPOVE"/>
    <property type="match status" value="1"/>
</dbReference>
<proteinExistence type="inferred from homology"/>
<evidence type="ECO:0000256" key="10">
    <source>
        <dbReference type="ARBA" id="ARBA00033270"/>
    </source>
</evidence>
<reference evidence="17 18" key="1">
    <citation type="submission" date="2016-10" db="EMBL/GenBank/DDBJ databases">
        <authorList>
            <person name="de Groot N.N."/>
        </authorList>
    </citation>
    <scope>NUCLEOTIDE SEQUENCE [LARGE SCALE GENOMIC DNA]</scope>
    <source>
        <strain evidence="17 18">DSM 15345</strain>
    </source>
</reference>
<keyword evidence="17" id="KW-0131">Cell cycle</keyword>
<keyword evidence="17" id="KW-0132">Cell division</keyword>
<feature type="transmembrane region" description="Helical" evidence="16">
    <location>
        <begin position="27"/>
        <end position="46"/>
    </location>
</feature>
<dbReference type="PANTHER" id="PTHR30474">
    <property type="entry name" value="CELL CYCLE PROTEIN"/>
    <property type="match status" value="1"/>
</dbReference>
<evidence type="ECO:0000256" key="6">
    <source>
        <dbReference type="ARBA" id="ARBA00022984"/>
    </source>
</evidence>
<evidence type="ECO:0000313" key="18">
    <source>
        <dbReference type="Proteomes" id="UP000198703"/>
    </source>
</evidence>
<feature type="transmembrane region" description="Helical" evidence="16">
    <location>
        <begin position="315"/>
        <end position="336"/>
    </location>
</feature>
<dbReference type="EMBL" id="FNQM01000005">
    <property type="protein sequence ID" value="SEA43918.1"/>
    <property type="molecule type" value="Genomic_DNA"/>
</dbReference>
<dbReference type="Proteomes" id="UP000198703">
    <property type="component" value="Unassembled WGS sequence"/>
</dbReference>
<evidence type="ECO:0000256" key="12">
    <source>
        <dbReference type="ARBA" id="ARBA00041185"/>
    </source>
</evidence>
<comment type="subcellular location">
    <subcellularLocation>
        <location evidence="1">Membrane</location>
        <topology evidence="1">Multi-pass membrane protein</topology>
    </subcellularLocation>
</comment>
<keyword evidence="7 16" id="KW-1133">Transmembrane helix</keyword>
<evidence type="ECO:0000256" key="9">
    <source>
        <dbReference type="ARBA" id="ARBA00032370"/>
    </source>
</evidence>
<keyword evidence="6" id="KW-0573">Peptidoglycan synthesis</keyword>
<dbReference type="AlphaFoldDB" id="A0A1H4B7J2"/>
<keyword evidence="3" id="KW-0808">Transferase</keyword>
<comment type="catalytic activity">
    <reaction evidence="15">
        <text>[GlcNAc-(1-&gt;4)-Mur2Ac(oyl-L-Ala-gamma-D-Glu-L-Lys-D-Ala-D-Ala)](n)-di-trans,octa-cis-undecaprenyl diphosphate + beta-D-GlcNAc-(1-&gt;4)-Mur2Ac(oyl-L-Ala-gamma-D-Glu-L-Lys-D-Ala-D-Ala)-di-trans,octa-cis-undecaprenyl diphosphate = [GlcNAc-(1-&gt;4)-Mur2Ac(oyl-L-Ala-gamma-D-Glu-L-Lys-D-Ala-D-Ala)](n+1)-di-trans,octa-cis-undecaprenyl diphosphate + di-trans,octa-cis-undecaprenyl diphosphate + H(+)</text>
        <dbReference type="Rhea" id="RHEA:23708"/>
        <dbReference type="Rhea" id="RHEA-COMP:9602"/>
        <dbReference type="Rhea" id="RHEA-COMP:9603"/>
        <dbReference type="ChEBI" id="CHEBI:15378"/>
        <dbReference type="ChEBI" id="CHEBI:58405"/>
        <dbReference type="ChEBI" id="CHEBI:60033"/>
        <dbReference type="ChEBI" id="CHEBI:78435"/>
        <dbReference type="EC" id="2.4.99.28"/>
    </reaction>
</comment>
<keyword evidence="8 16" id="KW-0472">Membrane</keyword>
<keyword evidence="5" id="KW-0133">Cell shape</keyword>